<evidence type="ECO:0000313" key="3">
    <source>
        <dbReference type="Proteomes" id="UP001491310"/>
    </source>
</evidence>
<accession>A0ABR2YV93</accession>
<sequence>MDEGGWGEEWAGPSITAEASPSETFAGHDRATAWCLLAHAAEAELARGQRIWLEACGAGRQAAFCADPHTRQYLAALGAVHFVACVLRAAQRQRGGCVVGGVDDSTTIAEALPRCEDCWHNGMPGAPALKSAHAAAAAAETAALAAAVSEACGGLDAKLGDMEEGTPLCALTLLPLTLCPAVHAVAFEGGLCWAPVANLWANRVRQ</sequence>
<organism evidence="2 3">
    <name type="scientific">Coccomyxa subellipsoidea</name>
    <dbReference type="NCBI Taxonomy" id="248742"/>
    <lineage>
        <taxon>Eukaryota</taxon>
        <taxon>Viridiplantae</taxon>
        <taxon>Chlorophyta</taxon>
        <taxon>core chlorophytes</taxon>
        <taxon>Trebouxiophyceae</taxon>
        <taxon>Trebouxiophyceae incertae sedis</taxon>
        <taxon>Coccomyxaceae</taxon>
        <taxon>Coccomyxa</taxon>
    </lineage>
</organism>
<feature type="domain" description="Synergin gamma C-terminal" evidence="1">
    <location>
        <begin position="30"/>
        <end position="205"/>
    </location>
</feature>
<protein>
    <recommendedName>
        <fullName evidence="1">Synergin gamma C-terminal domain-containing protein</fullName>
    </recommendedName>
</protein>
<dbReference type="EMBL" id="JALJOT010000004">
    <property type="protein sequence ID" value="KAK9915728.1"/>
    <property type="molecule type" value="Genomic_DNA"/>
</dbReference>
<reference evidence="2 3" key="1">
    <citation type="journal article" date="2024" name="Nat. Commun.">
        <title>Phylogenomics reveals the evolutionary origins of lichenization in chlorophyte algae.</title>
        <authorList>
            <person name="Puginier C."/>
            <person name="Libourel C."/>
            <person name="Otte J."/>
            <person name="Skaloud P."/>
            <person name="Haon M."/>
            <person name="Grisel S."/>
            <person name="Petersen M."/>
            <person name="Berrin J.G."/>
            <person name="Delaux P.M."/>
            <person name="Dal Grande F."/>
            <person name="Keller J."/>
        </authorList>
    </citation>
    <scope>NUCLEOTIDE SEQUENCE [LARGE SCALE GENOMIC DNA]</scope>
    <source>
        <strain evidence="2 3">SAG 216-7</strain>
    </source>
</reference>
<proteinExistence type="predicted"/>
<comment type="caution">
    <text evidence="2">The sequence shown here is derived from an EMBL/GenBank/DDBJ whole genome shotgun (WGS) entry which is preliminary data.</text>
</comment>
<evidence type="ECO:0000313" key="2">
    <source>
        <dbReference type="EMBL" id="KAK9915728.1"/>
    </source>
</evidence>
<gene>
    <name evidence="2" type="ORF">WJX75_003305</name>
</gene>
<dbReference type="Pfam" id="PF25999">
    <property type="entry name" value="SYNRG_C"/>
    <property type="match status" value="1"/>
</dbReference>
<evidence type="ECO:0000259" key="1">
    <source>
        <dbReference type="Pfam" id="PF25999"/>
    </source>
</evidence>
<dbReference type="Proteomes" id="UP001491310">
    <property type="component" value="Unassembled WGS sequence"/>
</dbReference>
<name>A0ABR2YV93_9CHLO</name>
<dbReference type="InterPro" id="IPR059024">
    <property type="entry name" value="SYNRG_C"/>
</dbReference>
<dbReference type="PANTHER" id="PTHR35701:SF1">
    <property type="entry name" value="OS11G0148400 PROTEIN"/>
    <property type="match status" value="1"/>
</dbReference>
<keyword evidence="3" id="KW-1185">Reference proteome</keyword>
<dbReference type="PANTHER" id="PTHR35701">
    <property type="entry name" value="OS11G0148400 PROTEIN"/>
    <property type="match status" value="1"/>
</dbReference>